<keyword evidence="9" id="KW-1185">Reference proteome</keyword>
<feature type="region of interest" description="Disordered" evidence="6">
    <location>
        <begin position="295"/>
        <end position="333"/>
    </location>
</feature>
<dbReference type="GeneID" id="81394029"/>
<dbReference type="AlphaFoldDB" id="A0A9W9FKX5"/>
<keyword evidence="4" id="KW-0804">Transcription</keyword>
<reference evidence="8" key="1">
    <citation type="submission" date="2022-11" db="EMBL/GenBank/DDBJ databases">
        <authorList>
            <person name="Petersen C."/>
        </authorList>
    </citation>
    <scope>NUCLEOTIDE SEQUENCE</scope>
    <source>
        <strain evidence="8">IBT 34128</strain>
    </source>
</reference>
<dbReference type="PANTHER" id="PTHR31001">
    <property type="entry name" value="UNCHARACTERIZED TRANSCRIPTIONAL REGULATORY PROTEIN"/>
    <property type="match status" value="1"/>
</dbReference>
<evidence type="ECO:0000259" key="7">
    <source>
        <dbReference type="PROSITE" id="PS50048"/>
    </source>
</evidence>
<dbReference type="GO" id="GO:0005634">
    <property type="term" value="C:nucleus"/>
    <property type="evidence" value="ECO:0007669"/>
    <property type="project" value="UniProtKB-SubCell"/>
</dbReference>
<feature type="compositionally biased region" description="Low complexity" evidence="6">
    <location>
        <begin position="85"/>
        <end position="102"/>
    </location>
</feature>
<dbReference type="Pfam" id="PF00172">
    <property type="entry name" value="Zn_clus"/>
    <property type="match status" value="1"/>
</dbReference>
<keyword evidence="2" id="KW-0805">Transcription regulation</keyword>
<gene>
    <name evidence="8" type="ORF">NUU61_004279</name>
</gene>
<keyword evidence="3" id="KW-0238">DNA-binding</keyword>
<dbReference type="PROSITE" id="PS50048">
    <property type="entry name" value="ZN2_CY6_FUNGAL_2"/>
    <property type="match status" value="1"/>
</dbReference>
<evidence type="ECO:0000256" key="4">
    <source>
        <dbReference type="ARBA" id="ARBA00023163"/>
    </source>
</evidence>
<dbReference type="GO" id="GO:0000981">
    <property type="term" value="F:DNA-binding transcription factor activity, RNA polymerase II-specific"/>
    <property type="evidence" value="ECO:0007669"/>
    <property type="project" value="InterPro"/>
</dbReference>
<dbReference type="GO" id="GO:0003677">
    <property type="term" value="F:DNA binding"/>
    <property type="evidence" value="ECO:0007669"/>
    <property type="project" value="UniProtKB-KW"/>
</dbReference>
<dbReference type="InterPro" id="IPR001138">
    <property type="entry name" value="Zn2Cys6_DnaBD"/>
</dbReference>
<accession>A0A9W9FKX5</accession>
<dbReference type="InterPro" id="IPR050613">
    <property type="entry name" value="Sec_Metabolite_Reg"/>
</dbReference>
<sequence length="428" mass="45034">MSPTDSRTKVRPQQSCLKCRERKVKCDRSIPCHACIARGIESECTYLTTAEDRAHISQAEIIEQLRREVRQLRGRLDQSARAPIQNHSQKQNQSQSQSQSHNQDQRPFAPTDQGYGYGYGANTHAGAALPDATEHTWRGSSPSSSTTTMTNSMTVTSPDSTGSEGGGPAVSAQNTYPFPTTVTTTTAPYGPQVAEMDALGSAPESFHMLDDPTISACFSGEGNMTVFSGGEVSGLTTMTTGGLTLQPHSVAVQAPLYGADSPDYGTNTLHSYMGSQGDYAARYGQTTALPRTNEEEQVHAYHPSGPWGQDAYAPGLPPSQHSPSPYSSSSIPLHSHPNTVALISQSPAVAGGHLTPASIRASLSSPAHAPSTSWKGQGKQALLETLLGTIGSCDEQQVAQVVQVVRASPTPEAAVSGVCQVLGIGGVG</sequence>
<dbReference type="RefSeq" id="XP_056512888.1">
    <property type="nucleotide sequence ID" value="XM_056654861.1"/>
</dbReference>
<evidence type="ECO:0000313" key="9">
    <source>
        <dbReference type="Proteomes" id="UP001141434"/>
    </source>
</evidence>
<feature type="region of interest" description="Disordered" evidence="6">
    <location>
        <begin position="80"/>
        <end position="176"/>
    </location>
</feature>
<dbReference type="Proteomes" id="UP001141434">
    <property type="component" value="Unassembled WGS sequence"/>
</dbReference>
<feature type="compositionally biased region" description="Low complexity" evidence="6">
    <location>
        <begin position="318"/>
        <end position="333"/>
    </location>
</feature>
<feature type="domain" description="Zn(2)-C6 fungal-type" evidence="7">
    <location>
        <begin position="15"/>
        <end position="46"/>
    </location>
</feature>
<protein>
    <submittedName>
        <fullName evidence="8">Transcriptional regulator family: Fungal Specific TF</fullName>
    </submittedName>
</protein>
<evidence type="ECO:0000313" key="8">
    <source>
        <dbReference type="EMBL" id="KAJ5102057.1"/>
    </source>
</evidence>
<evidence type="ECO:0000256" key="3">
    <source>
        <dbReference type="ARBA" id="ARBA00023125"/>
    </source>
</evidence>
<dbReference type="InterPro" id="IPR036864">
    <property type="entry name" value="Zn2-C6_fun-type_DNA-bd_sf"/>
</dbReference>
<dbReference type="OrthoDB" id="4159781at2759"/>
<dbReference type="EMBL" id="JAPMSZ010000005">
    <property type="protein sequence ID" value="KAJ5102057.1"/>
    <property type="molecule type" value="Genomic_DNA"/>
</dbReference>
<reference evidence="8" key="2">
    <citation type="journal article" date="2023" name="IMA Fungus">
        <title>Comparative genomic study of the Penicillium genus elucidates a diverse pangenome and 15 lateral gene transfer events.</title>
        <authorList>
            <person name="Petersen C."/>
            <person name="Sorensen T."/>
            <person name="Nielsen M.R."/>
            <person name="Sondergaard T.E."/>
            <person name="Sorensen J.L."/>
            <person name="Fitzpatrick D.A."/>
            <person name="Frisvad J.C."/>
            <person name="Nielsen K.L."/>
        </authorList>
    </citation>
    <scope>NUCLEOTIDE SEQUENCE</scope>
    <source>
        <strain evidence="8">IBT 34128</strain>
    </source>
</reference>
<comment type="caution">
    <text evidence="8">The sequence shown here is derived from an EMBL/GenBank/DDBJ whole genome shotgun (WGS) entry which is preliminary data.</text>
</comment>
<dbReference type="SUPFAM" id="SSF57701">
    <property type="entry name" value="Zn2/Cys6 DNA-binding domain"/>
    <property type="match status" value="1"/>
</dbReference>
<evidence type="ECO:0000256" key="5">
    <source>
        <dbReference type="ARBA" id="ARBA00023242"/>
    </source>
</evidence>
<dbReference type="GO" id="GO:0008270">
    <property type="term" value="F:zinc ion binding"/>
    <property type="evidence" value="ECO:0007669"/>
    <property type="project" value="InterPro"/>
</dbReference>
<comment type="subcellular location">
    <subcellularLocation>
        <location evidence="1">Nucleus</location>
    </subcellularLocation>
</comment>
<dbReference type="PROSITE" id="PS00463">
    <property type="entry name" value="ZN2_CY6_FUNGAL_1"/>
    <property type="match status" value="1"/>
</dbReference>
<name>A0A9W9FKX5_9EURO</name>
<dbReference type="SMART" id="SM00066">
    <property type="entry name" value="GAL4"/>
    <property type="match status" value="1"/>
</dbReference>
<proteinExistence type="predicted"/>
<dbReference type="CDD" id="cd00067">
    <property type="entry name" value="GAL4"/>
    <property type="match status" value="1"/>
</dbReference>
<dbReference type="Gene3D" id="4.10.240.10">
    <property type="entry name" value="Zn(2)-C6 fungal-type DNA-binding domain"/>
    <property type="match status" value="1"/>
</dbReference>
<evidence type="ECO:0000256" key="1">
    <source>
        <dbReference type="ARBA" id="ARBA00004123"/>
    </source>
</evidence>
<feature type="compositionally biased region" description="Low complexity" evidence="6">
    <location>
        <begin position="140"/>
        <end position="158"/>
    </location>
</feature>
<organism evidence="8 9">
    <name type="scientific">Penicillium alfredii</name>
    <dbReference type="NCBI Taxonomy" id="1506179"/>
    <lineage>
        <taxon>Eukaryota</taxon>
        <taxon>Fungi</taxon>
        <taxon>Dikarya</taxon>
        <taxon>Ascomycota</taxon>
        <taxon>Pezizomycotina</taxon>
        <taxon>Eurotiomycetes</taxon>
        <taxon>Eurotiomycetidae</taxon>
        <taxon>Eurotiales</taxon>
        <taxon>Aspergillaceae</taxon>
        <taxon>Penicillium</taxon>
    </lineage>
</organism>
<keyword evidence="5" id="KW-0539">Nucleus</keyword>
<evidence type="ECO:0000256" key="2">
    <source>
        <dbReference type="ARBA" id="ARBA00023015"/>
    </source>
</evidence>
<evidence type="ECO:0000256" key="6">
    <source>
        <dbReference type="SAM" id="MobiDB-lite"/>
    </source>
</evidence>